<evidence type="ECO:0000256" key="7">
    <source>
        <dbReference type="ARBA" id="ARBA00022692"/>
    </source>
</evidence>
<keyword evidence="13 14" id="KW-0472">Membrane</keyword>
<dbReference type="GO" id="GO:0006355">
    <property type="term" value="P:regulation of DNA-templated transcription"/>
    <property type="evidence" value="ECO:0007669"/>
    <property type="project" value="InterPro"/>
</dbReference>
<evidence type="ECO:0000259" key="15">
    <source>
        <dbReference type="PROSITE" id="PS50109"/>
    </source>
</evidence>
<name>A0A7C3PH48_9CYAN</name>
<dbReference type="InterPro" id="IPR035965">
    <property type="entry name" value="PAS-like_dom_sf"/>
</dbReference>
<dbReference type="InterPro" id="IPR013767">
    <property type="entry name" value="PAS_fold"/>
</dbReference>
<dbReference type="InterPro" id="IPR003660">
    <property type="entry name" value="HAMP_dom"/>
</dbReference>
<dbReference type="GO" id="GO:0000155">
    <property type="term" value="F:phosphorelay sensor kinase activity"/>
    <property type="evidence" value="ECO:0007669"/>
    <property type="project" value="InterPro"/>
</dbReference>
<dbReference type="EC" id="2.7.13.3" evidence="3"/>
<dbReference type="InterPro" id="IPR029151">
    <property type="entry name" value="Sensor-like_sf"/>
</dbReference>
<feature type="transmembrane region" description="Helical" evidence="14">
    <location>
        <begin position="26"/>
        <end position="46"/>
    </location>
</feature>
<dbReference type="InterPro" id="IPR029016">
    <property type="entry name" value="GAF-like_dom_sf"/>
</dbReference>
<evidence type="ECO:0000259" key="18">
    <source>
        <dbReference type="PROSITE" id="PS50885"/>
    </source>
</evidence>
<dbReference type="InterPro" id="IPR033479">
    <property type="entry name" value="dCache_1"/>
</dbReference>
<keyword evidence="5" id="KW-0597">Phosphoprotein</keyword>
<evidence type="ECO:0000256" key="9">
    <source>
        <dbReference type="ARBA" id="ARBA00022777"/>
    </source>
</evidence>
<evidence type="ECO:0000256" key="3">
    <source>
        <dbReference type="ARBA" id="ARBA00012438"/>
    </source>
</evidence>
<dbReference type="Pfam" id="PF00512">
    <property type="entry name" value="HisKA"/>
    <property type="match status" value="1"/>
</dbReference>
<dbReference type="InterPro" id="IPR001610">
    <property type="entry name" value="PAC"/>
</dbReference>
<evidence type="ECO:0000256" key="12">
    <source>
        <dbReference type="ARBA" id="ARBA00023012"/>
    </source>
</evidence>
<feature type="domain" description="HAMP" evidence="18">
    <location>
        <begin position="378"/>
        <end position="430"/>
    </location>
</feature>
<dbReference type="SUPFAM" id="SSF55874">
    <property type="entry name" value="ATPase domain of HSP90 chaperone/DNA topoisomerase II/histidine kinase"/>
    <property type="match status" value="1"/>
</dbReference>
<comment type="caution">
    <text evidence="19">The sequence shown here is derived from an EMBL/GenBank/DDBJ whole genome shotgun (WGS) entry which is preliminary data.</text>
</comment>
<keyword evidence="4" id="KW-1003">Cell membrane</keyword>
<dbReference type="SMART" id="SM00091">
    <property type="entry name" value="PAS"/>
    <property type="match status" value="2"/>
</dbReference>
<evidence type="ECO:0000256" key="4">
    <source>
        <dbReference type="ARBA" id="ARBA00022475"/>
    </source>
</evidence>
<keyword evidence="12" id="KW-0902">Two-component regulatory system</keyword>
<dbReference type="EMBL" id="DSRU01000112">
    <property type="protein sequence ID" value="HFM97820.1"/>
    <property type="molecule type" value="Genomic_DNA"/>
</dbReference>
<evidence type="ECO:0000256" key="11">
    <source>
        <dbReference type="ARBA" id="ARBA00022989"/>
    </source>
</evidence>
<organism evidence="19">
    <name type="scientific">Oscillatoriales cyanobacterium SpSt-418</name>
    <dbReference type="NCBI Taxonomy" id="2282169"/>
    <lineage>
        <taxon>Bacteria</taxon>
        <taxon>Bacillati</taxon>
        <taxon>Cyanobacteriota</taxon>
        <taxon>Cyanophyceae</taxon>
        <taxon>Oscillatoriophycideae</taxon>
        <taxon>Oscillatoriales</taxon>
    </lineage>
</organism>
<accession>A0A7C3PH48</accession>
<dbReference type="Pfam" id="PF08447">
    <property type="entry name" value="PAS_3"/>
    <property type="match status" value="2"/>
</dbReference>
<gene>
    <name evidence="19" type="ORF">ENR64_08625</name>
</gene>
<keyword evidence="11 14" id="KW-1133">Transmembrane helix</keyword>
<feature type="domain" description="PAC" evidence="17">
    <location>
        <begin position="1013"/>
        <end position="1065"/>
    </location>
</feature>
<dbReference type="SUPFAM" id="SSF55781">
    <property type="entry name" value="GAF domain-like"/>
    <property type="match status" value="2"/>
</dbReference>
<dbReference type="InterPro" id="IPR036890">
    <property type="entry name" value="HATPase_C_sf"/>
</dbReference>
<evidence type="ECO:0000256" key="10">
    <source>
        <dbReference type="ARBA" id="ARBA00022840"/>
    </source>
</evidence>
<dbReference type="CDD" id="cd00130">
    <property type="entry name" value="PAS"/>
    <property type="match status" value="2"/>
</dbReference>
<dbReference type="Pfam" id="PF00989">
    <property type="entry name" value="PAS"/>
    <property type="match status" value="1"/>
</dbReference>
<reference evidence="19" key="1">
    <citation type="journal article" date="2020" name="mSystems">
        <title>Genome- and Community-Level Interaction Insights into Carbon Utilization and Element Cycling Functions of Hydrothermarchaeota in Hydrothermal Sediment.</title>
        <authorList>
            <person name="Zhou Z."/>
            <person name="Liu Y."/>
            <person name="Xu W."/>
            <person name="Pan J."/>
            <person name="Luo Z.H."/>
            <person name="Li M."/>
        </authorList>
    </citation>
    <scope>NUCLEOTIDE SEQUENCE [LARGE SCALE GENOMIC DNA]</scope>
    <source>
        <strain evidence="19">SpSt-418</strain>
    </source>
</reference>
<dbReference type="InterPro" id="IPR003018">
    <property type="entry name" value="GAF"/>
</dbReference>
<dbReference type="CDD" id="cd12913">
    <property type="entry name" value="PDC1_MCP_like"/>
    <property type="match status" value="1"/>
</dbReference>
<dbReference type="Gene3D" id="3.30.450.40">
    <property type="match status" value="2"/>
</dbReference>
<sequence>MRMWSNQRLQHLRAGFRKLPRLPLKAVMIAAFVMPIVGTGALTGYLSSRNSQQAIEDLAQQLMGEVSDRIQQEVRHYLTNAKIINQLNVNAIQSGQLPIQNPNDLTQHFWEQRFLFDNVCGSAIYFGNPQGEFTGLGWHRPSRTWRIGRAGESTNGRYYSYAVDAQGRPSQLLEQNNRFDPRSRPWYQAALQQKKTTWSQVYPDVSQQDLKIALSQPIYDATGQLQGVVGVDCLFSKLGVLLRQTEVGQAGVIFIVERSGNLIATSTEQPPVDQQQSRIPATQFRHPLIQQATQALQSHSGSLPAITQAQRLKFTQQKNSYFLQAVPFTSEMGLNWLVVVVVPESDFMAPIYKNTATTLGLCLAGLGLAIGAGIATAAWITRPIIRISAASRQLPTGKPELPIRDSSIQEVKSLIDGFQWMSQQVYAAQQQLQEYARSLEAQVIERTHALEHKVHEYQQAKAALQAGKKALNLIVEGTAAQTGDEFFRVCVYYLAKVLQVQYAILSEFANSDKTRVRSIAYWVGADWGEPIEYSIADTPCESVLTGQTCYYPNNVQTHFAGDRELIEMGIVSYLGIPLANASGQVLGHLAVLDVKPMSTDPDRELILKIFAARAGAELERKHTEAAICARAEQDQLLSRISRKFVNEDVETAIAYTLQKLAELSRSDHCYIHKYNHELSEWSTTHEWHADGINSLKPSFQRVPIQQFSWAWHQVLNQQIVQVASIDDLPLEAASERAVLAQLGIQAFLLSPIIYNNQVYGLIGLNQIFSRHPWNPEHFRLMQVVGELITIAQIHEQSQVALQEREAMLRSIGDNLHNGAVYQQVRGADGRDRYTYISAGIEQICELKRTDILADATLLQNQILEADLPGAIAATNASMRDLSTFNLQFRQRTPSGQVKWIHCRSTPHRLSTGEIAWSGIVLDITDLKMVEEALRASEKQYRDLIQTANSIILRWDTTGRITFLNQYGQDFFGYQEHEILGRHVIGTIVSERDITGRDLQSLMADICRNPDAYQNNENENIRSDGKKVWVKWSNKAVLDKQGQLVEVLSIGLDITDRKQVEEALRESEIKFRSIIENANDIIYILKPDGTFAYISPSLTSTLAYEPDSIIDTHFAPIIHPDYLPMCTQAFQQLVETKQTIWGLEYLTKHKSDGWRWLISNISAVQDDSGNVLYCVGIARDVTQRKLIEEELRQAKEAADAASRAKSEFLANMSHELRSPLNVILGFSQLLQRDQTLSADQRDNVDIIIRSGEHLLTLINNVLDLSKIEAGHISLNETSFDLYQFLNDLEKMFRIRAQEKKLQLVCDRALDIPQYICADSIKLRQVLINLLGNAIKFTERGVVTLRVTTEVQHPALTPTPTSEVLTQNLIRAC</sequence>
<feature type="transmembrane region" description="Helical" evidence="14">
    <location>
        <begin position="355"/>
        <end position="380"/>
    </location>
</feature>
<dbReference type="PROSITE" id="PS50109">
    <property type="entry name" value="HIS_KIN"/>
    <property type="match status" value="1"/>
</dbReference>
<proteinExistence type="predicted"/>
<dbReference type="SUPFAM" id="SSF103190">
    <property type="entry name" value="Sensory domain-like"/>
    <property type="match status" value="1"/>
</dbReference>
<dbReference type="SMART" id="SM00388">
    <property type="entry name" value="HisKA"/>
    <property type="match status" value="1"/>
</dbReference>
<evidence type="ECO:0000256" key="5">
    <source>
        <dbReference type="ARBA" id="ARBA00022553"/>
    </source>
</evidence>
<dbReference type="Pfam" id="PF02743">
    <property type="entry name" value="dCache_1"/>
    <property type="match status" value="1"/>
</dbReference>
<dbReference type="PROSITE" id="PS50885">
    <property type="entry name" value="HAMP"/>
    <property type="match status" value="1"/>
</dbReference>
<keyword evidence="6" id="KW-0808">Transferase</keyword>
<dbReference type="InterPro" id="IPR005467">
    <property type="entry name" value="His_kinase_dom"/>
</dbReference>
<evidence type="ECO:0000256" key="2">
    <source>
        <dbReference type="ARBA" id="ARBA00004651"/>
    </source>
</evidence>
<dbReference type="Gene3D" id="3.30.565.10">
    <property type="entry name" value="Histidine kinase-like ATPase, C-terminal domain"/>
    <property type="match status" value="1"/>
</dbReference>
<dbReference type="NCBIfam" id="TIGR00229">
    <property type="entry name" value="sensory_box"/>
    <property type="match status" value="2"/>
</dbReference>
<comment type="catalytic activity">
    <reaction evidence="1">
        <text>ATP + protein L-histidine = ADP + protein N-phospho-L-histidine.</text>
        <dbReference type="EC" id="2.7.13.3"/>
    </reaction>
</comment>
<comment type="subcellular location">
    <subcellularLocation>
        <location evidence="2">Cell membrane</location>
        <topology evidence="2">Multi-pass membrane protein</topology>
    </subcellularLocation>
</comment>
<dbReference type="GO" id="GO:0009927">
    <property type="term" value="F:histidine phosphotransfer kinase activity"/>
    <property type="evidence" value="ECO:0007669"/>
    <property type="project" value="TreeGrafter"/>
</dbReference>
<evidence type="ECO:0000256" key="14">
    <source>
        <dbReference type="SAM" id="Phobius"/>
    </source>
</evidence>
<evidence type="ECO:0000259" key="16">
    <source>
        <dbReference type="PROSITE" id="PS50112"/>
    </source>
</evidence>
<dbReference type="GO" id="GO:0005886">
    <property type="term" value="C:plasma membrane"/>
    <property type="evidence" value="ECO:0007669"/>
    <property type="project" value="UniProtKB-SubCell"/>
</dbReference>
<dbReference type="PANTHER" id="PTHR43047:SF72">
    <property type="entry name" value="OSMOSENSING HISTIDINE PROTEIN KINASE SLN1"/>
    <property type="match status" value="1"/>
</dbReference>
<keyword evidence="7 14" id="KW-0812">Transmembrane</keyword>
<feature type="domain" description="PAS" evidence="16">
    <location>
        <begin position="1066"/>
        <end position="1136"/>
    </location>
</feature>
<feature type="domain" description="PAC" evidence="17">
    <location>
        <begin position="884"/>
        <end position="935"/>
    </location>
</feature>
<dbReference type="SMART" id="SM00065">
    <property type="entry name" value="GAF"/>
    <property type="match status" value="2"/>
</dbReference>
<evidence type="ECO:0000259" key="17">
    <source>
        <dbReference type="PROSITE" id="PS50113"/>
    </source>
</evidence>
<feature type="domain" description="Histidine kinase" evidence="15">
    <location>
        <begin position="1210"/>
        <end position="1345"/>
    </location>
</feature>
<evidence type="ECO:0000256" key="6">
    <source>
        <dbReference type="ARBA" id="ARBA00022679"/>
    </source>
</evidence>
<dbReference type="PANTHER" id="PTHR43047">
    <property type="entry name" value="TWO-COMPONENT HISTIDINE PROTEIN KINASE"/>
    <property type="match status" value="1"/>
</dbReference>
<dbReference type="Pfam" id="PF01590">
    <property type="entry name" value="GAF"/>
    <property type="match status" value="2"/>
</dbReference>
<keyword evidence="10" id="KW-0067">ATP-binding</keyword>
<dbReference type="InterPro" id="IPR036097">
    <property type="entry name" value="HisK_dim/P_sf"/>
</dbReference>
<feature type="domain" description="PAS" evidence="16">
    <location>
        <begin position="936"/>
        <end position="992"/>
    </location>
</feature>
<dbReference type="FunFam" id="1.10.287.130:FF:000038">
    <property type="entry name" value="Sensory transduction histidine kinase"/>
    <property type="match status" value="1"/>
</dbReference>
<dbReference type="SUPFAM" id="SSF55785">
    <property type="entry name" value="PYP-like sensor domain (PAS domain)"/>
    <property type="match status" value="3"/>
</dbReference>
<dbReference type="SUPFAM" id="SSF47384">
    <property type="entry name" value="Homodimeric domain of signal transducing histidine kinase"/>
    <property type="match status" value="1"/>
</dbReference>
<protein>
    <recommendedName>
        <fullName evidence="3">histidine kinase</fullName>
        <ecNumber evidence="3">2.7.13.3</ecNumber>
    </recommendedName>
</protein>
<feature type="domain" description="PAC" evidence="17">
    <location>
        <begin position="1140"/>
        <end position="1192"/>
    </location>
</feature>
<dbReference type="SMART" id="SM00086">
    <property type="entry name" value="PAC"/>
    <property type="match status" value="3"/>
</dbReference>
<dbReference type="CDD" id="cd00082">
    <property type="entry name" value="HisKA"/>
    <property type="match status" value="1"/>
</dbReference>
<evidence type="ECO:0000256" key="8">
    <source>
        <dbReference type="ARBA" id="ARBA00022741"/>
    </source>
</evidence>
<evidence type="ECO:0000313" key="19">
    <source>
        <dbReference type="EMBL" id="HFM97820.1"/>
    </source>
</evidence>
<dbReference type="PROSITE" id="PS50112">
    <property type="entry name" value="PAS"/>
    <property type="match status" value="2"/>
</dbReference>
<dbReference type="Gene3D" id="1.10.287.130">
    <property type="match status" value="1"/>
</dbReference>
<dbReference type="InterPro" id="IPR000700">
    <property type="entry name" value="PAS-assoc_C"/>
</dbReference>
<dbReference type="InterPro" id="IPR003661">
    <property type="entry name" value="HisK_dim/P_dom"/>
</dbReference>
<evidence type="ECO:0000256" key="1">
    <source>
        <dbReference type="ARBA" id="ARBA00000085"/>
    </source>
</evidence>
<evidence type="ECO:0000256" key="13">
    <source>
        <dbReference type="ARBA" id="ARBA00023136"/>
    </source>
</evidence>
<dbReference type="InterPro" id="IPR000014">
    <property type="entry name" value="PAS"/>
</dbReference>
<keyword evidence="8" id="KW-0547">Nucleotide-binding</keyword>
<dbReference type="InterPro" id="IPR013655">
    <property type="entry name" value="PAS_fold_3"/>
</dbReference>
<dbReference type="Gene3D" id="3.30.450.20">
    <property type="entry name" value="PAS domain"/>
    <property type="match status" value="4"/>
</dbReference>
<keyword evidence="9" id="KW-0418">Kinase</keyword>
<dbReference type="PROSITE" id="PS50113">
    <property type="entry name" value="PAC"/>
    <property type="match status" value="3"/>
</dbReference>
<dbReference type="Gene3D" id="6.10.340.10">
    <property type="match status" value="1"/>
</dbReference>
<dbReference type="GO" id="GO:0005524">
    <property type="term" value="F:ATP binding"/>
    <property type="evidence" value="ECO:0007669"/>
    <property type="project" value="UniProtKB-KW"/>
</dbReference>